<organism evidence="6 7">
    <name type="scientific">Brucella endophytica</name>
    <dbReference type="NCBI Taxonomy" id="1963359"/>
    <lineage>
        <taxon>Bacteria</taxon>
        <taxon>Pseudomonadati</taxon>
        <taxon>Pseudomonadota</taxon>
        <taxon>Alphaproteobacteria</taxon>
        <taxon>Hyphomicrobiales</taxon>
        <taxon>Brucellaceae</taxon>
        <taxon>Brucella/Ochrobactrum group</taxon>
        <taxon>Brucella</taxon>
    </lineage>
</organism>
<dbReference type="Pfam" id="PF00126">
    <property type="entry name" value="HTH_1"/>
    <property type="match status" value="1"/>
</dbReference>
<dbReference type="InterPro" id="IPR036388">
    <property type="entry name" value="WH-like_DNA-bd_sf"/>
</dbReference>
<dbReference type="GO" id="GO:0043565">
    <property type="term" value="F:sequence-specific DNA binding"/>
    <property type="evidence" value="ECO:0007669"/>
    <property type="project" value="TreeGrafter"/>
</dbReference>
<sequence length="297" mass="33138">MRPLPSLNALKTFEAVARHRSMTKAAEELCVTHGAVSRQIRSLEETLGVILLTRNARLSDPTPEGARLAEGLASAFSIIEGSIERIEPGPLTLSCSSSIMMEWIIPRIGRFHHRYPNIELQFNMNYDRIDFMRDKISIAIRSSVIEPPAGAITRDLGSEEIGLICAPSYLAQCPLADPGDVTEATVLATQTRPEAFADWKKAADMDFQSPEPKSTFHHFYLLIQAMLCGLGVAAVPHMLVAEHIASRRLVAPFGFRPGPRRMVLWIAPHKARQPDILALEKWLIREMRTLPQKQDTL</sequence>
<gene>
    <name evidence="6" type="ORF">GCM10011491_31960</name>
</gene>
<dbReference type="GO" id="GO:0006351">
    <property type="term" value="P:DNA-templated transcription"/>
    <property type="evidence" value="ECO:0007669"/>
    <property type="project" value="TreeGrafter"/>
</dbReference>
<feature type="domain" description="HTH lysR-type" evidence="5">
    <location>
        <begin position="5"/>
        <end position="62"/>
    </location>
</feature>
<dbReference type="Gene3D" id="1.10.10.10">
    <property type="entry name" value="Winged helix-like DNA-binding domain superfamily/Winged helix DNA-binding domain"/>
    <property type="match status" value="1"/>
</dbReference>
<dbReference type="GO" id="GO:0003700">
    <property type="term" value="F:DNA-binding transcription factor activity"/>
    <property type="evidence" value="ECO:0007669"/>
    <property type="project" value="InterPro"/>
</dbReference>
<dbReference type="InterPro" id="IPR005119">
    <property type="entry name" value="LysR_subst-bd"/>
</dbReference>
<dbReference type="SUPFAM" id="SSF53850">
    <property type="entry name" value="Periplasmic binding protein-like II"/>
    <property type="match status" value="1"/>
</dbReference>
<evidence type="ECO:0000313" key="7">
    <source>
        <dbReference type="Proteomes" id="UP000646478"/>
    </source>
</evidence>
<dbReference type="Gene3D" id="3.40.190.10">
    <property type="entry name" value="Periplasmic binding protein-like II"/>
    <property type="match status" value="2"/>
</dbReference>
<dbReference type="PRINTS" id="PR00039">
    <property type="entry name" value="HTHLYSR"/>
</dbReference>
<dbReference type="PANTHER" id="PTHR30537">
    <property type="entry name" value="HTH-TYPE TRANSCRIPTIONAL REGULATOR"/>
    <property type="match status" value="1"/>
</dbReference>
<reference evidence="6" key="1">
    <citation type="journal article" date="2014" name="Int. J. Syst. Evol. Microbiol.">
        <title>Complete genome sequence of Corynebacterium casei LMG S-19264T (=DSM 44701T), isolated from a smear-ripened cheese.</title>
        <authorList>
            <consortium name="US DOE Joint Genome Institute (JGI-PGF)"/>
            <person name="Walter F."/>
            <person name="Albersmeier A."/>
            <person name="Kalinowski J."/>
            <person name="Ruckert C."/>
        </authorList>
    </citation>
    <scope>NUCLEOTIDE SEQUENCE</scope>
    <source>
        <strain evidence="6">CGMCC 1.15082</strain>
    </source>
</reference>
<dbReference type="RefSeq" id="WP_210311654.1">
    <property type="nucleotide sequence ID" value="NZ_BMHH01000014.1"/>
</dbReference>
<dbReference type="AlphaFoldDB" id="A0A916SHR0"/>
<keyword evidence="7" id="KW-1185">Reference proteome</keyword>
<dbReference type="PROSITE" id="PS50931">
    <property type="entry name" value="HTH_LYSR"/>
    <property type="match status" value="1"/>
</dbReference>
<evidence type="ECO:0000256" key="3">
    <source>
        <dbReference type="ARBA" id="ARBA00023125"/>
    </source>
</evidence>
<dbReference type="InterPro" id="IPR000847">
    <property type="entry name" value="LysR_HTH_N"/>
</dbReference>
<accession>A0A916SHR0</accession>
<name>A0A916SHR0_9HYPH</name>
<dbReference type="EMBL" id="BMHH01000014">
    <property type="protein sequence ID" value="GGB01452.1"/>
    <property type="molecule type" value="Genomic_DNA"/>
</dbReference>
<evidence type="ECO:0000256" key="1">
    <source>
        <dbReference type="ARBA" id="ARBA00009437"/>
    </source>
</evidence>
<dbReference type="SUPFAM" id="SSF46785">
    <property type="entry name" value="Winged helix' DNA-binding domain"/>
    <property type="match status" value="1"/>
</dbReference>
<keyword evidence="4" id="KW-0804">Transcription</keyword>
<evidence type="ECO:0000313" key="6">
    <source>
        <dbReference type="EMBL" id="GGB01452.1"/>
    </source>
</evidence>
<dbReference type="Pfam" id="PF03466">
    <property type="entry name" value="LysR_substrate"/>
    <property type="match status" value="1"/>
</dbReference>
<evidence type="ECO:0000256" key="2">
    <source>
        <dbReference type="ARBA" id="ARBA00023015"/>
    </source>
</evidence>
<reference evidence="6" key="2">
    <citation type="submission" date="2020-09" db="EMBL/GenBank/DDBJ databases">
        <authorList>
            <person name="Sun Q."/>
            <person name="Zhou Y."/>
        </authorList>
    </citation>
    <scope>NUCLEOTIDE SEQUENCE</scope>
    <source>
        <strain evidence="6">CGMCC 1.15082</strain>
    </source>
</reference>
<keyword evidence="2" id="KW-0805">Transcription regulation</keyword>
<dbReference type="InterPro" id="IPR058163">
    <property type="entry name" value="LysR-type_TF_proteobact-type"/>
</dbReference>
<comment type="caution">
    <text evidence="6">The sequence shown here is derived from an EMBL/GenBank/DDBJ whole genome shotgun (WGS) entry which is preliminary data.</text>
</comment>
<evidence type="ECO:0000256" key="4">
    <source>
        <dbReference type="ARBA" id="ARBA00023163"/>
    </source>
</evidence>
<comment type="similarity">
    <text evidence="1">Belongs to the LysR transcriptional regulatory family.</text>
</comment>
<dbReference type="InterPro" id="IPR036390">
    <property type="entry name" value="WH_DNA-bd_sf"/>
</dbReference>
<proteinExistence type="inferred from homology"/>
<keyword evidence="3" id="KW-0238">DNA-binding</keyword>
<dbReference type="PANTHER" id="PTHR30537:SF74">
    <property type="entry name" value="HTH-TYPE TRANSCRIPTIONAL REGULATOR TRPI"/>
    <property type="match status" value="1"/>
</dbReference>
<evidence type="ECO:0000259" key="5">
    <source>
        <dbReference type="PROSITE" id="PS50931"/>
    </source>
</evidence>
<protein>
    <submittedName>
        <fullName evidence="6">LysR family transcriptional regulator</fullName>
    </submittedName>
</protein>
<dbReference type="Proteomes" id="UP000646478">
    <property type="component" value="Unassembled WGS sequence"/>
</dbReference>